<comment type="similarity">
    <text evidence="1">Belongs to the metallo-dependent hydrolases superfamily.</text>
</comment>
<organism evidence="3 4">
    <name type="scientific">Georgenia alba</name>
    <dbReference type="NCBI Taxonomy" id="2233858"/>
    <lineage>
        <taxon>Bacteria</taxon>
        <taxon>Bacillati</taxon>
        <taxon>Actinomycetota</taxon>
        <taxon>Actinomycetes</taxon>
        <taxon>Micrococcales</taxon>
        <taxon>Bogoriellaceae</taxon>
        <taxon>Georgenia</taxon>
    </lineage>
</organism>
<accession>A0ABW2Q6Y7</accession>
<dbReference type="Gene3D" id="3.20.20.140">
    <property type="entry name" value="Metal-dependent hydrolases"/>
    <property type="match status" value="1"/>
</dbReference>
<feature type="domain" description="Amidohydrolase-related" evidence="2">
    <location>
        <begin position="2"/>
        <end position="278"/>
    </location>
</feature>
<comment type="caution">
    <text evidence="3">The sequence shown here is derived from an EMBL/GenBank/DDBJ whole genome shotgun (WGS) entry which is preliminary data.</text>
</comment>
<dbReference type="SUPFAM" id="SSF51556">
    <property type="entry name" value="Metallo-dependent hydrolases"/>
    <property type="match status" value="1"/>
</dbReference>
<dbReference type="InterPro" id="IPR006680">
    <property type="entry name" value="Amidohydro-rel"/>
</dbReference>
<dbReference type="Pfam" id="PF04909">
    <property type="entry name" value="Amidohydro_2"/>
    <property type="match status" value="1"/>
</dbReference>
<evidence type="ECO:0000256" key="1">
    <source>
        <dbReference type="ARBA" id="ARBA00038310"/>
    </source>
</evidence>
<reference evidence="4" key="1">
    <citation type="journal article" date="2019" name="Int. J. Syst. Evol. Microbiol.">
        <title>The Global Catalogue of Microorganisms (GCM) 10K type strain sequencing project: providing services to taxonomists for standard genome sequencing and annotation.</title>
        <authorList>
            <consortium name="The Broad Institute Genomics Platform"/>
            <consortium name="The Broad Institute Genome Sequencing Center for Infectious Disease"/>
            <person name="Wu L."/>
            <person name="Ma J."/>
        </authorList>
    </citation>
    <scope>NUCLEOTIDE SEQUENCE [LARGE SCALE GENOMIC DNA]</scope>
    <source>
        <strain evidence="4">JCM 1490</strain>
    </source>
</reference>
<evidence type="ECO:0000259" key="2">
    <source>
        <dbReference type="Pfam" id="PF04909"/>
    </source>
</evidence>
<keyword evidence="4" id="KW-1185">Reference proteome</keyword>
<name>A0ABW2Q6Y7_9MICO</name>
<dbReference type="InterPro" id="IPR052350">
    <property type="entry name" value="Metallo-dep_Lactonases"/>
</dbReference>
<dbReference type="PANTHER" id="PTHR43569">
    <property type="entry name" value="AMIDOHYDROLASE"/>
    <property type="match status" value="1"/>
</dbReference>
<dbReference type="PANTHER" id="PTHR43569:SF2">
    <property type="entry name" value="AMIDOHYDROLASE-RELATED DOMAIN-CONTAINING PROTEIN"/>
    <property type="match status" value="1"/>
</dbReference>
<evidence type="ECO:0000313" key="4">
    <source>
        <dbReference type="Proteomes" id="UP001596455"/>
    </source>
</evidence>
<dbReference type="InterPro" id="IPR032466">
    <property type="entry name" value="Metal_Hydrolase"/>
</dbReference>
<protein>
    <submittedName>
        <fullName evidence="3">Amidohydrolase family protein</fullName>
    </submittedName>
</protein>
<evidence type="ECO:0000313" key="3">
    <source>
        <dbReference type="EMBL" id="MFC7404188.1"/>
    </source>
</evidence>
<dbReference type="RefSeq" id="WP_382391342.1">
    <property type="nucleotide sequence ID" value="NZ_JBHTCQ010000001.1"/>
</dbReference>
<sequence>MIDAHHHYWQVALQNHDWRGDEHAALERDFTPEDLAPLLVDAGVRRTILVESADLPGENDRLARYAAETETVAGVVGWLPLRDPTAAGGELDRSLSADWLGVRCLVGRSPMAWLHSPAAVALMRRVAAEGLAWDVVPVTEEQVEDVLELAARVPDLRIVVDHLARPPLGDPEGRGVEAWRDRVTRMASLPNVAMKVSVGIDALTAWEWKAAELGPILGHAVEAFGVERLMLASNWPVVTLRAGYGQAIGDMVDALRGLGCSAAEIEAVTSTTAECWYRV</sequence>
<dbReference type="EMBL" id="JBHTCQ010000001">
    <property type="protein sequence ID" value="MFC7404188.1"/>
    <property type="molecule type" value="Genomic_DNA"/>
</dbReference>
<dbReference type="Proteomes" id="UP001596455">
    <property type="component" value="Unassembled WGS sequence"/>
</dbReference>
<proteinExistence type="inferred from homology"/>
<gene>
    <name evidence="3" type="ORF">ACFQQL_03620</name>
</gene>